<dbReference type="InterPro" id="IPR010148">
    <property type="entry name" value="CRISPR-assoc_prot_CT1975"/>
</dbReference>
<name>A0A1Z5H461_9LACO</name>
<evidence type="ECO:0000313" key="2">
    <source>
        <dbReference type="Proteomes" id="UP000198402"/>
    </source>
</evidence>
<dbReference type="OrthoDB" id="6063at2"/>
<sequence>MTKQNLYIDIHALQSVPVSNINRDDNGEPKSAMYGGAMRARVSSQSWKHAMRDGFKHTDITSANRTKMAAKLLADNIQKVDSSLDDEAAMKKSEEAFKLAGVKVDKEGNTGALLMVSPGQITKLAQYVVSNDELDKKAIKAVLKGDQSLDLALFGRMVADNPELNVDASAQVAHAISTHRVEPDYDYFTALDDLQPKDTAGAAMLGSIQYNSSTLYRYANLNMHELIHNLGTEDAFNGASEFVKQFLLSMPTGKQNTFANKTLPNYVMVVVRTDTPVNLVSAFEKPVPSTEDGYVTASITKLEKEYTSTLSMVEKPILKVVLNREDSTSDGQVENLTELLNKVTESLKEAVQDEDTDD</sequence>
<evidence type="ECO:0000313" key="1">
    <source>
        <dbReference type="EMBL" id="GAT17961.1"/>
    </source>
</evidence>
<accession>A0A1Z5H461</accession>
<keyword evidence="2" id="KW-1185">Reference proteome</keyword>
<dbReference type="STRING" id="1302250.GCA_001313225_00314"/>
<dbReference type="EMBL" id="BCMG01000001">
    <property type="protein sequence ID" value="GAT17961.1"/>
    <property type="molecule type" value="Genomic_DNA"/>
</dbReference>
<reference evidence="1 2" key="1">
    <citation type="submission" date="2015-11" db="EMBL/GenBank/DDBJ databases">
        <title>Draft genome sequences of new species of the genus Lactobacillus isolated from orchardgrass silage.</title>
        <authorList>
            <person name="Tohno M."/>
            <person name="Tanizawa Y."/>
            <person name="Arita M."/>
        </authorList>
    </citation>
    <scope>NUCLEOTIDE SEQUENCE [LARGE SCALE GENOMIC DNA]</scope>
    <source>
        <strain evidence="1 2">IWT126</strain>
    </source>
</reference>
<dbReference type="AlphaFoldDB" id="A0A1Z5H461"/>
<dbReference type="Pfam" id="PF09344">
    <property type="entry name" value="Cas_CT1975"/>
    <property type="match status" value="1"/>
</dbReference>
<dbReference type="Proteomes" id="UP000198402">
    <property type="component" value="Unassembled WGS sequence"/>
</dbReference>
<proteinExistence type="predicted"/>
<organism evidence="1 2">
    <name type="scientific">Secundilactobacillus silagei JCM 19001</name>
    <dbReference type="NCBI Taxonomy" id="1302250"/>
    <lineage>
        <taxon>Bacteria</taxon>
        <taxon>Bacillati</taxon>
        <taxon>Bacillota</taxon>
        <taxon>Bacilli</taxon>
        <taxon>Lactobacillales</taxon>
        <taxon>Lactobacillaceae</taxon>
        <taxon>Secundilactobacillus</taxon>
    </lineage>
</organism>
<protein>
    <submittedName>
        <fullName evidence="1">CRISPR-associated protein</fullName>
    </submittedName>
</protein>
<gene>
    <name evidence="1" type="ORF">IWT126_00218</name>
</gene>
<dbReference type="NCBIfam" id="TIGR01869">
    <property type="entry name" value="casC_Cse4"/>
    <property type="match status" value="1"/>
</dbReference>
<dbReference type="RefSeq" id="WP_054653831.1">
    <property type="nucleotide sequence ID" value="NZ_BBFL01000001.1"/>
</dbReference>
<comment type="caution">
    <text evidence="1">The sequence shown here is derived from an EMBL/GenBank/DDBJ whole genome shotgun (WGS) entry which is preliminary data.</text>
</comment>